<feature type="transmembrane region" description="Helical" evidence="9">
    <location>
        <begin position="242"/>
        <end position="261"/>
    </location>
</feature>
<dbReference type="EMBL" id="CP036426">
    <property type="protein sequence ID" value="QDV35854.1"/>
    <property type="molecule type" value="Genomic_DNA"/>
</dbReference>
<evidence type="ECO:0000256" key="2">
    <source>
        <dbReference type="ARBA" id="ARBA00022475"/>
    </source>
</evidence>
<feature type="transmembrane region" description="Helical" evidence="9">
    <location>
        <begin position="339"/>
        <end position="358"/>
    </location>
</feature>
<keyword evidence="4" id="KW-0808">Transferase</keyword>
<dbReference type="GO" id="GO:0016763">
    <property type="term" value="F:pentosyltransferase activity"/>
    <property type="evidence" value="ECO:0007669"/>
    <property type="project" value="TreeGrafter"/>
</dbReference>
<evidence type="ECO:0000313" key="10">
    <source>
        <dbReference type="EMBL" id="QDV35854.1"/>
    </source>
</evidence>
<evidence type="ECO:0008006" key="12">
    <source>
        <dbReference type="Google" id="ProtNLM"/>
    </source>
</evidence>
<evidence type="ECO:0000256" key="1">
    <source>
        <dbReference type="ARBA" id="ARBA00004651"/>
    </source>
</evidence>
<sequence>MRDPSTGRKARRPRTLPAFRPPPRVRRGGAGPGRRFPWPLVGLGLILGPVLGLMALGAMQPTIEFDALEYHLQGPKEYYQAGRIAFLPHNVYTSMPSGVEMLHLLGMTVLDDWWLGALAGQLLVAAFAPATAALVAATALRWGSPRAAWFAALVYLTTPWVFRLGTFPFVEGPLCGFHAALVFVAASGWTAREGLGPRPWAPWGFAGLLAGGAMACKYPGLVSAVVPFGLVAAAEAGRRRSWRIAAAFAVGVAVGVGPWLIRNLADTGNPVYPLAFGIFGGLDWDPGLDAKWWAAHGPRPATGGALASAVIDVAGRSDWHSPLYLLLVPLAFLRRGSRGFAAVLGAYVLYLFATWFLLTHRLDRFWLPLLPAAAVLAGLGADWTRSRPWPGWLALVTALPVLANLVFITTPLCGPTDGTGDLGRLRRAAAEAANPPLARLDASLPPGAKPLLVGQAGVFPVDRPVLYNTVFDRERIEGIVAGRSPGEIRAQLDRMGVTHVYVDWVEIARHDRPGGYGFSPAVTRGLFDDLEDSGVLAPPVAMGPDHLLYRVLGPPRPGPQDARSP</sequence>
<evidence type="ECO:0000256" key="6">
    <source>
        <dbReference type="ARBA" id="ARBA00022989"/>
    </source>
</evidence>
<feature type="transmembrane region" description="Helical" evidence="9">
    <location>
        <begin position="365"/>
        <end position="383"/>
    </location>
</feature>
<feature type="transmembrane region" description="Helical" evidence="9">
    <location>
        <begin position="389"/>
        <end position="408"/>
    </location>
</feature>
<feature type="region of interest" description="Disordered" evidence="8">
    <location>
        <begin position="1"/>
        <end position="31"/>
    </location>
</feature>
<evidence type="ECO:0000256" key="5">
    <source>
        <dbReference type="ARBA" id="ARBA00022692"/>
    </source>
</evidence>
<evidence type="ECO:0000256" key="7">
    <source>
        <dbReference type="ARBA" id="ARBA00023136"/>
    </source>
</evidence>
<keyword evidence="7 9" id="KW-0472">Membrane</keyword>
<dbReference type="PANTHER" id="PTHR33908">
    <property type="entry name" value="MANNOSYLTRANSFERASE YKCB-RELATED"/>
    <property type="match status" value="1"/>
</dbReference>
<protein>
    <recommendedName>
        <fullName evidence="12">Glycosyltransferase RgtA/B/C/D-like domain-containing protein</fullName>
    </recommendedName>
</protein>
<evidence type="ECO:0000256" key="4">
    <source>
        <dbReference type="ARBA" id="ARBA00022679"/>
    </source>
</evidence>
<dbReference type="Proteomes" id="UP000317835">
    <property type="component" value="Chromosome"/>
</dbReference>
<dbReference type="InterPro" id="IPR050297">
    <property type="entry name" value="LipidA_mod_glycosyltrf_83"/>
</dbReference>
<feature type="transmembrane region" description="Helical" evidence="9">
    <location>
        <begin position="203"/>
        <end position="230"/>
    </location>
</feature>
<accession>A0A518H4U0</accession>
<feature type="transmembrane region" description="Helical" evidence="9">
    <location>
        <begin position="36"/>
        <end position="59"/>
    </location>
</feature>
<organism evidence="10 11">
    <name type="scientific">Tautonia plasticadhaerens</name>
    <dbReference type="NCBI Taxonomy" id="2527974"/>
    <lineage>
        <taxon>Bacteria</taxon>
        <taxon>Pseudomonadati</taxon>
        <taxon>Planctomycetota</taxon>
        <taxon>Planctomycetia</taxon>
        <taxon>Isosphaerales</taxon>
        <taxon>Isosphaeraceae</taxon>
        <taxon>Tautonia</taxon>
    </lineage>
</organism>
<evidence type="ECO:0000313" key="11">
    <source>
        <dbReference type="Proteomes" id="UP000317835"/>
    </source>
</evidence>
<feature type="transmembrane region" description="Helical" evidence="9">
    <location>
        <begin position="147"/>
        <end position="164"/>
    </location>
</feature>
<evidence type="ECO:0000256" key="9">
    <source>
        <dbReference type="SAM" id="Phobius"/>
    </source>
</evidence>
<feature type="transmembrane region" description="Helical" evidence="9">
    <location>
        <begin position="113"/>
        <end position="140"/>
    </location>
</feature>
<keyword evidence="6 9" id="KW-1133">Transmembrane helix</keyword>
<evidence type="ECO:0000256" key="8">
    <source>
        <dbReference type="SAM" id="MobiDB-lite"/>
    </source>
</evidence>
<dbReference type="AlphaFoldDB" id="A0A518H4U0"/>
<dbReference type="PANTHER" id="PTHR33908:SF11">
    <property type="entry name" value="MEMBRANE PROTEIN"/>
    <property type="match status" value="1"/>
</dbReference>
<name>A0A518H4U0_9BACT</name>
<dbReference type="KEGG" id="tpla:ElP_37620"/>
<proteinExistence type="predicted"/>
<keyword evidence="5 9" id="KW-0812">Transmembrane</keyword>
<dbReference type="GO" id="GO:0005886">
    <property type="term" value="C:plasma membrane"/>
    <property type="evidence" value="ECO:0007669"/>
    <property type="project" value="UniProtKB-SubCell"/>
</dbReference>
<reference evidence="10 11" key="1">
    <citation type="submission" date="2019-02" db="EMBL/GenBank/DDBJ databases">
        <title>Deep-cultivation of Planctomycetes and their phenomic and genomic characterization uncovers novel biology.</title>
        <authorList>
            <person name="Wiegand S."/>
            <person name="Jogler M."/>
            <person name="Boedeker C."/>
            <person name="Pinto D."/>
            <person name="Vollmers J."/>
            <person name="Rivas-Marin E."/>
            <person name="Kohn T."/>
            <person name="Peeters S.H."/>
            <person name="Heuer A."/>
            <person name="Rast P."/>
            <person name="Oberbeckmann S."/>
            <person name="Bunk B."/>
            <person name="Jeske O."/>
            <person name="Meyerdierks A."/>
            <person name="Storesund J.E."/>
            <person name="Kallscheuer N."/>
            <person name="Luecker S."/>
            <person name="Lage O.M."/>
            <person name="Pohl T."/>
            <person name="Merkel B.J."/>
            <person name="Hornburger P."/>
            <person name="Mueller R.-W."/>
            <person name="Bruemmer F."/>
            <person name="Labrenz M."/>
            <person name="Spormann A.M."/>
            <person name="Op den Camp H."/>
            <person name="Overmann J."/>
            <person name="Amann R."/>
            <person name="Jetten M.S.M."/>
            <person name="Mascher T."/>
            <person name="Medema M.H."/>
            <person name="Devos D.P."/>
            <person name="Kaster A.-K."/>
            <person name="Ovreas L."/>
            <person name="Rohde M."/>
            <person name="Galperin M.Y."/>
            <person name="Jogler C."/>
        </authorList>
    </citation>
    <scope>NUCLEOTIDE SEQUENCE [LARGE SCALE GENOMIC DNA]</scope>
    <source>
        <strain evidence="10 11">ElP</strain>
    </source>
</reference>
<comment type="subcellular location">
    <subcellularLocation>
        <location evidence="1">Cell membrane</location>
        <topology evidence="1">Multi-pass membrane protein</topology>
    </subcellularLocation>
</comment>
<keyword evidence="11" id="KW-1185">Reference proteome</keyword>
<keyword evidence="2" id="KW-1003">Cell membrane</keyword>
<evidence type="ECO:0000256" key="3">
    <source>
        <dbReference type="ARBA" id="ARBA00022676"/>
    </source>
</evidence>
<gene>
    <name evidence="10" type="ORF">ElP_37620</name>
</gene>
<dbReference type="GO" id="GO:0009103">
    <property type="term" value="P:lipopolysaccharide biosynthetic process"/>
    <property type="evidence" value="ECO:0007669"/>
    <property type="project" value="UniProtKB-ARBA"/>
</dbReference>
<keyword evidence="3" id="KW-0328">Glycosyltransferase</keyword>